<gene>
    <name evidence="1" type="ORF">NCTC11421_00357</name>
</gene>
<protein>
    <submittedName>
        <fullName evidence="1">Uncharacterized protein</fullName>
    </submittedName>
</protein>
<dbReference type="AlphaFoldDB" id="A0A378VTJ9"/>
<sequence length="67" mass="7682">MEDVELRLVCVEIFFVGDDTCHRNQRFGAKRLPPCFYQIKTVHDVIPMVLPFSRLAVAIGSGRMTAW</sequence>
<reference evidence="1" key="1">
    <citation type="submission" date="2018-06" db="EMBL/GenBank/DDBJ databases">
        <authorList>
            <consortium name="Pathogen Informatics"/>
            <person name="Doyle S."/>
        </authorList>
    </citation>
    <scope>NUCLEOTIDE SEQUENCE [LARGE SCALE GENOMIC DNA]</scope>
    <source>
        <strain evidence="1">NCTC11421</strain>
    </source>
</reference>
<name>A0A378VTJ9_NEIGO</name>
<proteinExistence type="predicted"/>
<accession>A0A378VTJ9</accession>
<evidence type="ECO:0000313" key="1">
    <source>
        <dbReference type="EMBL" id="SUA20276.1"/>
    </source>
</evidence>
<dbReference type="EMBL" id="UGRI01000001">
    <property type="protein sequence ID" value="SUA20276.1"/>
    <property type="molecule type" value="Genomic_DNA"/>
</dbReference>
<organism evidence="1">
    <name type="scientific">Neisseria gonorrhoeae</name>
    <dbReference type="NCBI Taxonomy" id="485"/>
    <lineage>
        <taxon>Bacteria</taxon>
        <taxon>Pseudomonadati</taxon>
        <taxon>Pseudomonadota</taxon>
        <taxon>Betaproteobacteria</taxon>
        <taxon>Neisseriales</taxon>
        <taxon>Neisseriaceae</taxon>
        <taxon>Neisseria</taxon>
    </lineage>
</organism>